<accession>A0ABW8RKC1</accession>
<dbReference type="Gene3D" id="1.10.3680.10">
    <property type="entry name" value="TerB-like"/>
    <property type="match status" value="1"/>
</dbReference>
<organism evidence="1 2">
    <name type="scientific">Bacillus salipaludis</name>
    <dbReference type="NCBI Taxonomy" id="2547811"/>
    <lineage>
        <taxon>Bacteria</taxon>
        <taxon>Bacillati</taxon>
        <taxon>Bacillota</taxon>
        <taxon>Bacilli</taxon>
        <taxon>Bacillales</taxon>
        <taxon>Bacillaceae</taxon>
        <taxon>Bacillus</taxon>
    </lineage>
</organism>
<comment type="caution">
    <text evidence="1">The sequence shown here is derived from an EMBL/GenBank/DDBJ whole genome shotgun (WGS) entry which is preliminary data.</text>
</comment>
<dbReference type="InterPro" id="IPR029024">
    <property type="entry name" value="TerB-like"/>
</dbReference>
<proteinExistence type="predicted"/>
<evidence type="ECO:0000313" key="2">
    <source>
        <dbReference type="Proteomes" id="UP001623041"/>
    </source>
</evidence>
<sequence>MFLAELHPEEKEAFLELAALMANIDGNLSVFENSILNKYKKEMDLEDYKIKGLAIEDLLKIFKTERSKNIVLVELFQLIYSDGVFAEQESKSVQLIKEHFGFDTNEYGSFKDWIVKIKELSVSPKER</sequence>
<evidence type="ECO:0000313" key="1">
    <source>
        <dbReference type="EMBL" id="MFK9093958.1"/>
    </source>
</evidence>
<gene>
    <name evidence="1" type="ORF">ACJEBI_21080</name>
</gene>
<dbReference type="SUPFAM" id="SSF158682">
    <property type="entry name" value="TerB-like"/>
    <property type="match status" value="1"/>
</dbReference>
<reference evidence="1 2" key="1">
    <citation type="submission" date="2024-11" db="EMBL/GenBank/DDBJ databases">
        <authorList>
            <person name="Lucas J.A."/>
        </authorList>
    </citation>
    <scope>NUCLEOTIDE SEQUENCE [LARGE SCALE GENOMIC DNA]</scope>
    <source>
        <strain evidence="1 2">Z 5.4</strain>
    </source>
</reference>
<dbReference type="RefSeq" id="WP_406582451.1">
    <property type="nucleotide sequence ID" value="NZ_JBJHQH010000018.1"/>
</dbReference>
<dbReference type="Proteomes" id="UP001623041">
    <property type="component" value="Unassembled WGS sequence"/>
</dbReference>
<keyword evidence="2" id="KW-1185">Reference proteome</keyword>
<evidence type="ECO:0008006" key="3">
    <source>
        <dbReference type="Google" id="ProtNLM"/>
    </source>
</evidence>
<protein>
    <recommendedName>
        <fullName evidence="3">Co-chaperone DjlA N-terminal domain-containing protein</fullName>
    </recommendedName>
</protein>
<name>A0ABW8RKC1_9BACI</name>
<dbReference type="EMBL" id="JBJHQH010000018">
    <property type="protein sequence ID" value="MFK9093958.1"/>
    <property type="molecule type" value="Genomic_DNA"/>
</dbReference>